<organism evidence="2 3">
    <name type="scientific">Parapedobacter defluvii</name>
    <dbReference type="NCBI Taxonomy" id="2045106"/>
    <lineage>
        <taxon>Bacteria</taxon>
        <taxon>Pseudomonadati</taxon>
        <taxon>Bacteroidota</taxon>
        <taxon>Sphingobacteriia</taxon>
        <taxon>Sphingobacteriales</taxon>
        <taxon>Sphingobacteriaceae</taxon>
        <taxon>Parapedobacter</taxon>
    </lineage>
</organism>
<evidence type="ECO:0000259" key="1">
    <source>
        <dbReference type="Pfam" id="PF20274"/>
    </source>
</evidence>
<dbReference type="Proteomes" id="UP000597338">
    <property type="component" value="Unassembled WGS sequence"/>
</dbReference>
<comment type="caution">
    <text evidence="2">The sequence shown here is derived from an EMBL/GenBank/DDBJ whole genome shotgun (WGS) entry which is preliminary data.</text>
</comment>
<sequence>MIFLDDIHHPKDVLLYTTSTENSVYASDGWRVVRDFNQFVNYITENGLPDLISFDHDLGVDENGETKLSGYDCAKWLVDYVMDHQVPLPRVLCHSQNPVGKENILKLFENYKNSCLVDYTL</sequence>
<dbReference type="RefSeq" id="WP_229717704.1">
    <property type="nucleotide sequence ID" value="NZ_BMIK01000024.1"/>
</dbReference>
<evidence type="ECO:0000313" key="3">
    <source>
        <dbReference type="Proteomes" id="UP000597338"/>
    </source>
</evidence>
<protein>
    <recommendedName>
        <fullName evidence="1">Cyclic-phosphate processing Receiver domain-containing protein</fullName>
    </recommendedName>
</protein>
<evidence type="ECO:0000313" key="2">
    <source>
        <dbReference type="EMBL" id="GGC46086.1"/>
    </source>
</evidence>
<reference evidence="3" key="1">
    <citation type="journal article" date="2019" name="Int. J. Syst. Evol. Microbiol.">
        <title>The Global Catalogue of Microorganisms (GCM) 10K type strain sequencing project: providing services to taxonomists for standard genome sequencing and annotation.</title>
        <authorList>
            <consortium name="The Broad Institute Genomics Platform"/>
            <consortium name="The Broad Institute Genome Sequencing Center for Infectious Disease"/>
            <person name="Wu L."/>
            <person name="Ma J."/>
        </authorList>
    </citation>
    <scope>NUCLEOTIDE SEQUENCE [LARGE SCALE GENOMIC DNA]</scope>
    <source>
        <strain evidence="3">CGMCC 1.15342</strain>
    </source>
</reference>
<keyword evidence="3" id="KW-1185">Reference proteome</keyword>
<dbReference type="InterPro" id="IPR046909">
    <property type="entry name" value="cREC_REC"/>
</dbReference>
<accession>A0ABQ1MT81</accession>
<gene>
    <name evidence="2" type="ORF">GCM10011386_42960</name>
</gene>
<feature type="domain" description="Cyclic-phosphate processing Receiver" evidence="1">
    <location>
        <begin position="2"/>
        <end position="109"/>
    </location>
</feature>
<name>A0ABQ1MT81_9SPHI</name>
<dbReference type="Pfam" id="PF20274">
    <property type="entry name" value="cREC_REC"/>
    <property type="match status" value="1"/>
</dbReference>
<dbReference type="EMBL" id="BMIK01000024">
    <property type="protein sequence ID" value="GGC46086.1"/>
    <property type="molecule type" value="Genomic_DNA"/>
</dbReference>
<proteinExistence type="predicted"/>